<gene>
    <name evidence="2" type="ordered locus">VIT_14s0068g02310</name>
</gene>
<dbReference type="InParanoid" id="D7SVR8"/>
<dbReference type="PaxDb" id="29760-VIT_14s0068g02310.t01"/>
<dbReference type="EMBL" id="FN595232">
    <property type="protein sequence ID" value="CBI21367.3"/>
    <property type="molecule type" value="Genomic_DNA"/>
</dbReference>
<evidence type="ECO:0000256" key="1">
    <source>
        <dbReference type="SAM" id="Phobius"/>
    </source>
</evidence>
<accession>D7SVR8</accession>
<feature type="transmembrane region" description="Helical" evidence="1">
    <location>
        <begin position="28"/>
        <end position="51"/>
    </location>
</feature>
<reference evidence="3" key="1">
    <citation type="journal article" date="2007" name="Nature">
        <title>The grapevine genome sequence suggests ancestral hexaploidization in major angiosperm phyla.</title>
        <authorList>
            <consortium name="The French-Italian Public Consortium for Grapevine Genome Characterization."/>
            <person name="Jaillon O."/>
            <person name="Aury J.-M."/>
            <person name="Noel B."/>
            <person name="Policriti A."/>
            <person name="Clepet C."/>
            <person name="Casagrande A."/>
            <person name="Choisne N."/>
            <person name="Aubourg S."/>
            <person name="Vitulo N."/>
            <person name="Jubin C."/>
            <person name="Vezzi A."/>
            <person name="Legeai F."/>
            <person name="Hugueney P."/>
            <person name="Dasilva C."/>
            <person name="Horner D."/>
            <person name="Mica E."/>
            <person name="Jublot D."/>
            <person name="Poulain J."/>
            <person name="Bruyere C."/>
            <person name="Billault A."/>
            <person name="Segurens B."/>
            <person name="Gouyvenoux M."/>
            <person name="Ugarte E."/>
            <person name="Cattonaro F."/>
            <person name="Anthouard V."/>
            <person name="Vico V."/>
            <person name="Del Fabbro C."/>
            <person name="Alaux M."/>
            <person name="Di Gaspero G."/>
            <person name="Dumas V."/>
            <person name="Felice N."/>
            <person name="Paillard S."/>
            <person name="Juman I."/>
            <person name="Moroldo M."/>
            <person name="Scalabrin S."/>
            <person name="Canaguier A."/>
            <person name="Le Clainche I."/>
            <person name="Malacrida G."/>
            <person name="Durand E."/>
            <person name="Pesole G."/>
            <person name="Laucou V."/>
            <person name="Chatelet P."/>
            <person name="Merdinoglu D."/>
            <person name="Delledonne M."/>
            <person name="Pezzotti M."/>
            <person name="Lecharny A."/>
            <person name="Scarpelli C."/>
            <person name="Artiguenave F."/>
            <person name="Pe M.E."/>
            <person name="Valle G."/>
            <person name="Morgante M."/>
            <person name="Caboche M."/>
            <person name="Adam-Blondon A.-F."/>
            <person name="Weissenbach J."/>
            <person name="Quetier F."/>
            <person name="Wincker P."/>
        </authorList>
    </citation>
    <scope>NUCLEOTIDE SEQUENCE [LARGE SCALE GENOMIC DNA]</scope>
    <source>
        <strain evidence="3">cv. Pinot noir / PN40024</strain>
    </source>
</reference>
<keyword evidence="3" id="KW-1185">Reference proteome</keyword>
<keyword evidence="1" id="KW-0472">Membrane</keyword>
<sequence>MHLYHVWHKFKFLVHIPLYPKRSEIDSFFWKLLYAYVGNLIMLLLLLQIIFGNRWRHLLGGIDFWDRSMLEELMLHWLHPVLAKQIHREILLICFTKVCPIWGSSCSFVCWSWCNWIIISCH</sequence>
<evidence type="ECO:0000313" key="2">
    <source>
        <dbReference type="EMBL" id="CBI21367.3"/>
    </source>
</evidence>
<protein>
    <submittedName>
        <fullName evidence="2">Uncharacterized protein</fullName>
    </submittedName>
</protein>
<keyword evidence="1" id="KW-1133">Transmembrane helix</keyword>
<name>D7SVR8_VITVI</name>
<dbReference type="AlphaFoldDB" id="D7SVR8"/>
<keyword evidence="1" id="KW-0812">Transmembrane</keyword>
<dbReference type="Proteomes" id="UP000009183">
    <property type="component" value="Chromosome 14"/>
</dbReference>
<organism evidence="2 3">
    <name type="scientific">Vitis vinifera</name>
    <name type="common">Grape</name>
    <dbReference type="NCBI Taxonomy" id="29760"/>
    <lineage>
        <taxon>Eukaryota</taxon>
        <taxon>Viridiplantae</taxon>
        <taxon>Streptophyta</taxon>
        <taxon>Embryophyta</taxon>
        <taxon>Tracheophyta</taxon>
        <taxon>Spermatophyta</taxon>
        <taxon>Magnoliopsida</taxon>
        <taxon>eudicotyledons</taxon>
        <taxon>Gunneridae</taxon>
        <taxon>Pentapetalae</taxon>
        <taxon>rosids</taxon>
        <taxon>Vitales</taxon>
        <taxon>Vitaceae</taxon>
        <taxon>Viteae</taxon>
        <taxon>Vitis</taxon>
    </lineage>
</organism>
<evidence type="ECO:0000313" key="3">
    <source>
        <dbReference type="Proteomes" id="UP000009183"/>
    </source>
</evidence>
<dbReference type="HOGENOM" id="CLU_2030937_0_0_1"/>
<proteinExistence type="predicted"/>